<evidence type="ECO:0008006" key="3">
    <source>
        <dbReference type="Google" id="ProtNLM"/>
    </source>
</evidence>
<accession>A0A3D3R720</accession>
<dbReference type="Proteomes" id="UP000263642">
    <property type="component" value="Unassembled WGS sequence"/>
</dbReference>
<evidence type="ECO:0000313" key="2">
    <source>
        <dbReference type="Proteomes" id="UP000263642"/>
    </source>
</evidence>
<evidence type="ECO:0000313" key="1">
    <source>
        <dbReference type="EMBL" id="HCO23938.1"/>
    </source>
</evidence>
<dbReference type="EMBL" id="DQAY01000076">
    <property type="protein sequence ID" value="HCO23938.1"/>
    <property type="molecule type" value="Genomic_DNA"/>
</dbReference>
<dbReference type="AlphaFoldDB" id="A0A3D3R720"/>
<name>A0A3D3R720_9PLAN</name>
<protein>
    <recommendedName>
        <fullName evidence="3">DUF4259 domain-containing protein</fullName>
    </recommendedName>
</protein>
<reference evidence="1 2" key="1">
    <citation type="journal article" date="2018" name="Nat. Biotechnol.">
        <title>A standardized bacterial taxonomy based on genome phylogeny substantially revises the tree of life.</title>
        <authorList>
            <person name="Parks D.H."/>
            <person name="Chuvochina M."/>
            <person name="Waite D.W."/>
            <person name="Rinke C."/>
            <person name="Skarshewski A."/>
            <person name="Chaumeil P.A."/>
            <person name="Hugenholtz P."/>
        </authorList>
    </citation>
    <scope>NUCLEOTIDE SEQUENCE [LARGE SCALE GENOMIC DNA]</scope>
    <source>
        <strain evidence="1">UBA9375</strain>
    </source>
</reference>
<comment type="caution">
    <text evidence="1">The sequence shown here is derived from an EMBL/GenBank/DDBJ whole genome shotgun (WGS) entry which is preliminary data.</text>
</comment>
<dbReference type="Pfam" id="PF14078">
    <property type="entry name" value="DUF4259"/>
    <property type="match status" value="1"/>
</dbReference>
<sequence>MGAWGYNTFEDDSTCDWAYDLYTAKNTVQFLRESLTPEDNNDYLEYDDCCAILGAAETVYSLLFEVRDSPPVEFQEWVQNHRGLDVTELKPVCVLGLNRVLSENSELNELWSENSTDYPEWKGNIEGMIHAFNA</sequence>
<gene>
    <name evidence="1" type="ORF">DIT97_13140</name>
</gene>
<proteinExistence type="predicted"/>
<dbReference type="InterPro" id="IPR025355">
    <property type="entry name" value="DUF4259"/>
</dbReference>
<organism evidence="1 2">
    <name type="scientific">Gimesia maris</name>
    <dbReference type="NCBI Taxonomy" id="122"/>
    <lineage>
        <taxon>Bacteria</taxon>
        <taxon>Pseudomonadati</taxon>
        <taxon>Planctomycetota</taxon>
        <taxon>Planctomycetia</taxon>
        <taxon>Planctomycetales</taxon>
        <taxon>Planctomycetaceae</taxon>
        <taxon>Gimesia</taxon>
    </lineage>
</organism>
<dbReference type="RefSeq" id="WP_154934123.1">
    <property type="nucleotide sequence ID" value="NZ_CP036341.1"/>
</dbReference>